<evidence type="ECO:0000313" key="7">
    <source>
        <dbReference type="Proteomes" id="UP000240621"/>
    </source>
</evidence>
<dbReference type="Pfam" id="PF02621">
    <property type="entry name" value="VitK2_biosynth"/>
    <property type="match status" value="1"/>
</dbReference>
<dbReference type="GO" id="GO:0009234">
    <property type="term" value="P:menaquinone biosynthetic process"/>
    <property type="evidence" value="ECO:0007669"/>
    <property type="project" value="UniProtKB-UniRule"/>
</dbReference>
<dbReference type="PANTHER" id="PTHR37690:SF1">
    <property type="entry name" value="CHORISMATE DEHYDRATASE"/>
    <property type="match status" value="1"/>
</dbReference>
<dbReference type="Gene3D" id="3.40.190.10">
    <property type="entry name" value="Periplasmic binding protein-like II"/>
    <property type="match status" value="2"/>
</dbReference>
<evidence type="ECO:0000256" key="2">
    <source>
        <dbReference type="ARBA" id="ARBA00022428"/>
    </source>
</evidence>
<dbReference type="InterPro" id="IPR003773">
    <property type="entry name" value="Menaquinone_biosynth"/>
</dbReference>
<reference evidence="6 7" key="1">
    <citation type="submission" date="2018-03" db="EMBL/GenBank/DDBJ databases">
        <title>Genomic Encyclopedia of Archaeal and Bacterial Type Strains, Phase II (KMG-II): from individual species to whole genera.</title>
        <authorList>
            <person name="Goeker M."/>
        </authorList>
    </citation>
    <scope>NUCLEOTIDE SEQUENCE [LARGE SCALE GENOMIC DNA]</scope>
    <source>
        <strain evidence="6 7">DSM 27267</strain>
    </source>
</reference>
<evidence type="ECO:0000256" key="3">
    <source>
        <dbReference type="ARBA" id="ARBA00023239"/>
    </source>
</evidence>
<dbReference type="EMBL" id="PYGC01000009">
    <property type="protein sequence ID" value="PSK81408.1"/>
    <property type="molecule type" value="Genomic_DNA"/>
</dbReference>
<keyword evidence="8" id="KW-1185">Reference proteome</keyword>
<name>A0A2P8C8X0_9BACT</name>
<evidence type="ECO:0000256" key="4">
    <source>
        <dbReference type="HAMAP-Rule" id="MF_00995"/>
    </source>
</evidence>
<evidence type="ECO:0000313" key="8">
    <source>
        <dbReference type="Proteomes" id="UP000396862"/>
    </source>
</evidence>
<dbReference type="Proteomes" id="UP000240621">
    <property type="component" value="Unassembled WGS sequence"/>
</dbReference>
<dbReference type="CDD" id="cd13634">
    <property type="entry name" value="PBP2_Sco4506"/>
    <property type="match status" value="1"/>
</dbReference>
<comment type="similarity">
    <text evidence="4">Belongs to the MqnA/MqnD family. MqnA subfamily.</text>
</comment>
<dbReference type="SUPFAM" id="SSF53850">
    <property type="entry name" value="Periplasmic binding protein-like II"/>
    <property type="match status" value="1"/>
</dbReference>
<comment type="caution">
    <text evidence="6">The sequence shown here is derived from an EMBL/GenBank/DDBJ whole genome shotgun (WGS) entry which is preliminary data.</text>
</comment>
<gene>
    <name evidence="4 5" type="primary">mqnA</name>
    <name evidence="6" type="ORF">CLV93_10911</name>
    <name evidence="5" type="ORF">JCM18694_13670</name>
</gene>
<dbReference type="UniPathway" id="UPA00079"/>
<accession>A0A2P8C8X0</accession>
<dbReference type="HAMAP" id="MF_00995">
    <property type="entry name" value="MqnA"/>
    <property type="match status" value="1"/>
</dbReference>
<evidence type="ECO:0000313" key="5">
    <source>
        <dbReference type="EMBL" id="GET21121.1"/>
    </source>
</evidence>
<protein>
    <recommendedName>
        <fullName evidence="4">Chorismate dehydratase</fullName>
        <ecNumber evidence="4">4.2.1.151</ecNumber>
    </recommendedName>
    <alternativeName>
        <fullName evidence="4">Menaquinone biosynthetic enzyme MqnA</fullName>
    </alternativeName>
</protein>
<evidence type="ECO:0000256" key="1">
    <source>
        <dbReference type="ARBA" id="ARBA00004863"/>
    </source>
</evidence>
<organism evidence="6 7">
    <name type="scientific">Prolixibacter denitrificans</name>
    <dbReference type="NCBI Taxonomy" id="1541063"/>
    <lineage>
        <taxon>Bacteria</taxon>
        <taxon>Pseudomonadati</taxon>
        <taxon>Bacteroidota</taxon>
        <taxon>Bacteroidia</taxon>
        <taxon>Marinilabiliales</taxon>
        <taxon>Prolixibacteraceae</taxon>
        <taxon>Prolixibacter</taxon>
    </lineage>
</organism>
<dbReference type="AlphaFoldDB" id="A0A2P8C8X0"/>
<comment type="function">
    <text evidence="4">Catalyzes the dehydration of chorismate into 3-[(1-carboxyvinyl)oxy]benzoate, a step in the biosynthesis of menaquinone (MK, vitamin K2).</text>
</comment>
<dbReference type="RefSeq" id="WP_106543093.1">
    <property type="nucleotide sequence ID" value="NZ_BLAU01000001.1"/>
</dbReference>
<keyword evidence="2 4" id="KW-0474">Menaquinone biosynthesis</keyword>
<sequence>MKKVKISAVSYLNTKPFIYGLEHSGFVNEIELSLDMPSLCASKLIEDKVDVGLVPVAVIPKIQGAEIISNYCIGARGPVRTVVLVSEVPLEDVDTIILDYQSRTSVMLARVLARFFWKKEVKWLKGEPGYHIRDIKGKTAGVVIGDRVFEIDGHYPHVYDLSQEWANYTGLDFVFACWTANKPLPEEFKKALNEALAVGIDNMPDVIQEIAPQYPDYNLAEYYSRDISYPLDESKRKGLELFWNYAEKLES</sequence>
<proteinExistence type="inferred from homology"/>
<dbReference type="EMBL" id="BLAU01000001">
    <property type="protein sequence ID" value="GET21121.1"/>
    <property type="molecule type" value="Genomic_DNA"/>
</dbReference>
<dbReference type="EC" id="4.2.1.151" evidence="4"/>
<dbReference type="GO" id="GO:0016836">
    <property type="term" value="F:hydro-lyase activity"/>
    <property type="evidence" value="ECO:0007669"/>
    <property type="project" value="UniProtKB-UniRule"/>
</dbReference>
<comment type="pathway">
    <text evidence="1 4">Quinol/quinone metabolism; menaquinone biosynthesis.</text>
</comment>
<dbReference type="Proteomes" id="UP000396862">
    <property type="component" value="Unassembled WGS sequence"/>
</dbReference>
<keyword evidence="3 4" id="KW-0456">Lyase</keyword>
<dbReference type="PANTHER" id="PTHR37690">
    <property type="entry name" value="CHORISMATE DEHYDRATASE"/>
    <property type="match status" value="1"/>
</dbReference>
<comment type="catalytic activity">
    <reaction evidence="4">
        <text>chorismate = 3-[(1-carboxyvinyl)-oxy]benzoate + H2O</text>
        <dbReference type="Rhea" id="RHEA:40051"/>
        <dbReference type="ChEBI" id="CHEBI:15377"/>
        <dbReference type="ChEBI" id="CHEBI:29748"/>
        <dbReference type="ChEBI" id="CHEBI:76981"/>
        <dbReference type="EC" id="4.2.1.151"/>
    </reaction>
</comment>
<reference evidence="5 8" key="2">
    <citation type="submission" date="2019-10" db="EMBL/GenBank/DDBJ databases">
        <title>Prolixibacter strains distinguished by the presence of nitrate reductase genes were adept at nitrate-dependent anaerobic corrosion of metallic iron and carbon steel.</title>
        <authorList>
            <person name="Iino T."/>
            <person name="Shono N."/>
            <person name="Ito K."/>
            <person name="Nakamura R."/>
            <person name="Sueoka K."/>
            <person name="Harayama S."/>
            <person name="Ohkuma M."/>
        </authorList>
    </citation>
    <scope>NUCLEOTIDE SEQUENCE [LARGE SCALE GENOMIC DNA]</scope>
    <source>
        <strain evidence="5 8">MIC1-1</strain>
    </source>
</reference>
<dbReference type="OrthoDB" id="9810112at2"/>
<evidence type="ECO:0000313" key="6">
    <source>
        <dbReference type="EMBL" id="PSK81408.1"/>
    </source>
</evidence>
<dbReference type="InterPro" id="IPR030868">
    <property type="entry name" value="MqnA"/>
</dbReference>